<evidence type="ECO:0000256" key="2">
    <source>
        <dbReference type="ARBA" id="ARBA00022723"/>
    </source>
</evidence>
<organism evidence="7 8">
    <name type="scientific">Cytobacillus mangrovibacter</name>
    <dbReference type="NCBI Taxonomy" id="3299024"/>
    <lineage>
        <taxon>Bacteria</taxon>
        <taxon>Bacillati</taxon>
        <taxon>Bacillota</taxon>
        <taxon>Bacilli</taxon>
        <taxon>Bacillales</taxon>
        <taxon>Bacillaceae</taxon>
        <taxon>Cytobacillus</taxon>
    </lineage>
</organism>
<sequence>MKKPLIIFVISALIGLGLGYLVFDVIGSDDSKPEVAVSDKEDASTKEEETNNTDDTVAVSDDNILQAKGCLGCHAVSGLNLEGGATGPDLSQAFNNVEDKHGKPLAEFLKEPTSAVMSSVIGGNPLTDEEISQIVEALQKAAE</sequence>
<keyword evidence="8" id="KW-1185">Reference proteome</keyword>
<accession>A0ABW6K3B7</accession>
<evidence type="ECO:0000313" key="7">
    <source>
        <dbReference type="EMBL" id="MFE8697790.1"/>
    </source>
</evidence>
<comment type="caution">
    <text evidence="7">The sequence shown here is derived from an EMBL/GenBank/DDBJ whole genome shotgun (WGS) entry which is preliminary data.</text>
</comment>
<evidence type="ECO:0000313" key="8">
    <source>
        <dbReference type="Proteomes" id="UP001601058"/>
    </source>
</evidence>
<feature type="compositionally biased region" description="Basic and acidic residues" evidence="5">
    <location>
        <begin position="36"/>
        <end position="49"/>
    </location>
</feature>
<name>A0ABW6K3B7_9BACI</name>
<evidence type="ECO:0000259" key="6">
    <source>
        <dbReference type="PROSITE" id="PS51007"/>
    </source>
</evidence>
<dbReference type="EMBL" id="JBIACJ010000008">
    <property type="protein sequence ID" value="MFE8697790.1"/>
    <property type="molecule type" value="Genomic_DNA"/>
</dbReference>
<keyword evidence="1 4" id="KW-0349">Heme</keyword>
<dbReference type="InterPro" id="IPR009056">
    <property type="entry name" value="Cyt_c-like_dom"/>
</dbReference>
<dbReference type="Proteomes" id="UP001601058">
    <property type="component" value="Unassembled WGS sequence"/>
</dbReference>
<protein>
    <submittedName>
        <fullName evidence="7">C-type cytochrome</fullName>
    </submittedName>
</protein>
<evidence type="ECO:0000256" key="3">
    <source>
        <dbReference type="ARBA" id="ARBA00023004"/>
    </source>
</evidence>
<reference evidence="7 8" key="1">
    <citation type="submission" date="2024-08" db="EMBL/GenBank/DDBJ databases">
        <title>Two novel Cytobacillus novel species.</title>
        <authorList>
            <person name="Liu G."/>
        </authorList>
    </citation>
    <scope>NUCLEOTIDE SEQUENCE [LARGE SCALE GENOMIC DNA]</scope>
    <source>
        <strain evidence="7 8">FJAT-53684</strain>
    </source>
</reference>
<evidence type="ECO:0000256" key="5">
    <source>
        <dbReference type="SAM" id="MobiDB-lite"/>
    </source>
</evidence>
<dbReference type="RefSeq" id="WP_389221542.1">
    <property type="nucleotide sequence ID" value="NZ_JBIACJ010000008.1"/>
</dbReference>
<dbReference type="PROSITE" id="PS51007">
    <property type="entry name" value="CYTC"/>
    <property type="match status" value="1"/>
</dbReference>
<feature type="region of interest" description="Disordered" evidence="5">
    <location>
        <begin position="36"/>
        <end position="58"/>
    </location>
</feature>
<dbReference type="InterPro" id="IPR036909">
    <property type="entry name" value="Cyt_c-like_dom_sf"/>
</dbReference>
<gene>
    <name evidence="7" type="ORF">ACFYKT_15730</name>
</gene>
<evidence type="ECO:0000256" key="1">
    <source>
        <dbReference type="ARBA" id="ARBA00022617"/>
    </source>
</evidence>
<dbReference type="SUPFAM" id="SSF46626">
    <property type="entry name" value="Cytochrome c"/>
    <property type="match status" value="1"/>
</dbReference>
<keyword evidence="3 4" id="KW-0408">Iron</keyword>
<proteinExistence type="predicted"/>
<feature type="domain" description="Cytochrome c" evidence="6">
    <location>
        <begin position="56"/>
        <end position="142"/>
    </location>
</feature>
<dbReference type="Gene3D" id="1.10.760.10">
    <property type="entry name" value="Cytochrome c-like domain"/>
    <property type="match status" value="1"/>
</dbReference>
<evidence type="ECO:0000256" key="4">
    <source>
        <dbReference type="PROSITE-ProRule" id="PRU00433"/>
    </source>
</evidence>
<keyword evidence="2 4" id="KW-0479">Metal-binding</keyword>